<gene>
    <name evidence="1" type="ordered locus">HDEF_0163</name>
</gene>
<sequence>MAAFVADLKMLVFLRIIAHEKIEKQINIEIIPLTKKLAFKNKSKILISATKNSTTIITVNISLK</sequence>
<accession>C4K8U8</accession>
<organism evidence="1 2">
    <name type="scientific">Hamiltonella defensa subsp. Acyrthosiphon pisum (strain 5AT)</name>
    <dbReference type="NCBI Taxonomy" id="572265"/>
    <lineage>
        <taxon>Bacteria</taxon>
        <taxon>Pseudomonadati</taxon>
        <taxon>Pseudomonadota</taxon>
        <taxon>Gammaproteobacteria</taxon>
        <taxon>Enterobacterales</taxon>
        <taxon>Enterobacteriaceae</taxon>
        <taxon>aphid secondary symbionts</taxon>
        <taxon>Candidatus Williamhamiltonella</taxon>
    </lineage>
</organism>
<dbReference type="KEGG" id="hde:HDEF_0163"/>
<evidence type="ECO:0000313" key="1">
    <source>
        <dbReference type="EMBL" id="ACQ66936.1"/>
    </source>
</evidence>
<reference evidence="1 2" key="1">
    <citation type="journal article" date="2009" name="Proc. Natl. Acad. Sci. U.S.A.">
        <title>Hamiltonella defensa, genome evolution of protective bacterial endosymbiont from pathogenic ancestors.</title>
        <authorList>
            <person name="Degnan P.H."/>
            <person name="Yu Y."/>
            <person name="Sisneros N."/>
            <person name="Wing R.A."/>
            <person name="Moran N.A."/>
        </authorList>
    </citation>
    <scope>NUCLEOTIDE SEQUENCE [LARGE SCALE GENOMIC DNA]</scope>
    <source>
        <strain evidence="2">5AT</strain>
    </source>
</reference>
<dbReference type="Proteomes" id="UP000002334">
    <property type="component" value="Chromosome"/>
</dbReference>
<proteinExistence type="predicted"/>
<dbReference type="AlphaFoldDB" id="C4K8U8"/>
<keyword evidence="2" id="KW-1185">Reference proteome</keyword>
<dbReference type="EMBL" id="CP001277">
    <property type="protein sequence ID" value="ACQ66936.1"/>
    <property type="molecule type" value="Genomic_DNA"/>
</dbReference>
<evidence type="ECO:0000313" key="2">
    <source>
        <dbReference type="Proteomes" id="UP000002334"/>
    </source>
</evidence>
<name>C4K8U8_HAMD5</name>
<protein>
    <submittedName>
        <fullName evidence="1">Uncharacterized protein</fullName>
    </submittedName>
</protein>
<dbReference type="STRING" id="572265.HDEF_0163"/>
<dbReference type="HOGENOM" id="CLU_2861552_0_0_6"/>